<dbReference type="RefSeq" id="WP_015950233.1">
    <property type="nucleotide sequence ID" value="NC_011757.1"/>
</dbReference>
<reference evidence="2" key="1">
    <citation type="submission" date="2008-12" db="EMBL/GenBank/DDBJ databases">
        <title>Complete sequence of chromosome of Methylobacterium chloromethanicum CM4.</title>
        <authorList>
            <consortium name="US DOE Joint Genome Institute"/>
            <person name="Lucas S."/>
            <person name="Copeland A."/>
            <person name="Lapidus A."/>
            <person name="Glavina del Rio T."/>
            <person name="Dalin E."/>
            <person name="Tice H."/>
            <person name="Bruce D."/>
            <person name="Goodwin L."/>
            <person name="Pitluck S."/>
            <person name="Chertkov O."/>
            <person name="Brettin T."/>
            <person name="Detter J.C."/>
            <person name="Han C."/>
            <person name="Larimer F."/>
            <person name="Land M."/>
            <person name="Hauser L."/>
            <person name="Kyrpides N."/>
            <person name="Mikhailova N."/>
            <person name="Marx C."/>
            <person name="Richardson P."/>
        </authorList>
    </citation>
    <scope>NUCLEOTIDE SEQUENCE [LARGE SCALE GENOMIC DNA]</scope>
    <source>
        <strain evidence="2">CM4 / NCIMB 13688</strain>
    </source>
</reference>
<dbReference type="EMBL" id="CP001298">
    <property type="protein sequence ID" value="ACK82410.1"/>
    <property type="molecule type" value="Genomic_DNA"/>
</dbReference>
<protein>
    <submittedName>
        <fullName evidence="1">Uncharacterized protein</fullName>
    </submittedName>
</protein>
<dbReference type="AlphaFoldDB" id="B7KSQ8"/>
<dbReference type="HOGENOM" id="CLU_210974_0_0_5"/>
<dbReference type="Proteomes" id="UP000002385">
    <property type="component" value="Chromosome"/>
</dbReference>
<name>B7KSQ8_METC4</name>
<proteinExistence type="predicted"/>
<dbReference type="KEGG" id="mch:Mchl_1545"/>
<reference evidence="1 2" key="2">
    <citation type="journal article" date="2012" name="J. Bacteriol.">
        <title>Complete genome sequences of six strains of the genus Methylobacterium.</title>
        <authorList>
            <person name="Marx C.J."/>
            <person name="Bringel F."/>
            <person name="Chistoserdova L."/>
            <person name="Moulin L."/>
            <person name="Farhan Ul Haque M."/>
            <person name="Fleischman D.E."/>
            <person name="Gruffaz C."/>
            <person name="Jourand P."/>
            <person name="Knief C."/>
            <person name="Lee M.C."/>
            <person name="Muller E.E."/>
            <person name="Nadalig T."/>
            <person name="Peyraud R."/>
            <person name="Roselli S."/>
            <person name="Russ L."/>
            <person name="Goodwin L.A."/>
            <person name="Ivanova N."/>
            <person name="Kyrpides N."/>
            <person name="Lajus A."/>
            <person name="Land M.L."/>
            <person name="Medigue C."/>
            <person name="Mikhailova N."/>
            <person name="Nolan M."/>
            <person name="Woyke T."/>
            <person name="Stolyar S."/>
            <person name="Vorholt J.A."/>
            <person name="Vuilleumier S."/>
        </authorList>
    </citation>
    <scope>NUCLEOTIDE SEQUENCE [LARGE SCALE GENOMIC DNA]</scope>
    <source>
        <strain evidence="2">CM4 / NCIMB 13688</strain>
    </source>
</reference>
<gene>
    <name evidence="1" type="ordered locus">Mchl_1545</name>
</gene>
<accession>B7KSQ8</accession>
<evidence type="ECO:0000313" key="1">
    <source>
        <dbReference type="EMBL" id="ACK82410.1"/>
    </source>
</evidence>
<organism evidence="1 2">
    <name type="scientific">Methylorubrum extorquens (strain CM4 / NCIMB 13688)</name>
    <name type="common">Methylobacterium extorquens</name>
    <dbReference type="NCBI Taxonomy" id="440085"/>
    <lineage>
        <taxon>Bacteria</taxon>
        <taxon>Pseudomonadati</taxon>
        <taxon>Pseudomonadota</taxon>
        <taxon>Alphaproteobacteria</taxon>
        <taxon>Hyphomicrobiales</taxon>
        <taxon>Methylobacteriaceae</taxon>
        <taxon>Methylorubrum</taxon>
    </lineage>
</organism>
<sequence>MIRPEPGPAPERGAYLVRHDPVAILERRDGWVRALYRRGAKPVAGWLPEADLALAAAP</sequence>
<evidence type="ECO:0000313" key="2">
    <source>
        <dbReference type="Proteomes" id="UP000002385"/>
    </source>
</evidence>